<evidence type="ECO:0000256" key="3">
    <source>
        <dbReference type="ARBA" id="ARBA00022827"/>
    </source>
</evidence>
<evidence type="ECO:0000256" key="2">
    <source>
        <dbReference type="ARBA" id="ARBA00022630"/>
    </source>
</evidence>
<dbReference type="SUPFAM" id="SSF51905">
    <property type="entry name" value="FAD/NAD(P)-binding domain"/>
    <property type="match status" value="3"/>
</dbReference>
<dbReference type="GO" id="GO:0050661">
    <property type="term" value="F:NADP binding"/>
    <property type="evidence" value="ECO:0007669"/>
    <property type="project" value="InterPro"/>
</dbReference>
<dbReference type="Gene3D" id="3.50.50.60">
    <property type="entry name" value="FAD/NAD(P)-binding domain"/>
    <property type="match status" value="2"/>
</dbReference>
<dbReference type="PANTHER" id="PTHR42877:SF4">
    <property type="entry name" value="FAD_NAD(P)-BINDING DOMAIN-CONTAINING PROTEIN-RELATED"/>
    <property type="match status" value="1"/>
</dbReference>
<organism evidence="5 6">
    <name type="scientific">Lachnellula occidentalis</name>
    <dbReference type="NCBI Taxonomy" id="215460"/>
    <lineage>
        <taxon>Eukaryota</taxon>
        <taxon>Fungi</taxon>
        <taxon>Dikarya</taxon>
        <taxon>Ascomycota</taxon>
        <taxon>Pezizomycotina</taxon>
        <taxon>Leotiomycetes</taxon>
        <taxon>Helotiales</taxon>
        <taxon>Lachnaceae</taxon>
        <taxon>Lachnellula</taxon>
    </lineage>
</organism>
<sequence>MIRRNKSRDFIIVEKGSQVGGTWNDNRYPGCCSDVWSHLYSYSFDSNPSWTREYPGQEEIHAYLVGVAERWGLFKHIRFNTAVDEASWDDVAMKWKVKVNICGKKEAEFSKSYTINSSYLVSGVGQLNLPYYPKLPGLDDYKGKVMHSARWDWSFPTKGKRIAIIGNGATSAQIIPEVAKVCDSLTVFQRTPNWIVPRGDAPISDAMRSIYKYVPLVRKRYRAQLMDKREKFFDAAVVDDEESNEALAKGTLEMMKRQLPDKPEYWDKLVPDYPPGCKRVILSDDYFPALNLPHVKLETRPLQTITANGIKVDGEDYDYDLIILATGFQTMEFMYPIKIYGTNGRSIEDIWKCGARAHLGMTVESLPNFAMLYGPNTNLGHNSLILMIEAQSRYINTMIGRVLKTRSRGASIRILPKVSRIEEYNKYIQERISTLTFASSKCNSWYKNDDGLVTNNWCGTVIEYQKAISEIDWNDFDVFCSDPSLVSSQSKEYIGRIVEETTFSVFGLAMAVASAAVVFKFAAGTPAVSNALSKIRA</sequence>
<reference evidence="5 6" key="1">
    <citation type="submission" date="2018-05" db="EMBL/GenBank/DDBJ databases">
        <title>Genome sequencing and assembly of the regulated plant pathogen Lachnellula willkommii and related sister species for the development of diagnostic species identification markers.</title>
        <authorList>
            <person name="Giroux E."/>
            <person name="Bilodeau G."/>
        </authorList>
    </citation>
    <scope>NUCLEOTIDE SEQUENCE [LARGE SCALE GENOMIC DNA]</scope>
    <source>
        <strain evidence="5 6">CBS 160.35</strain>
    </source>
</reference>
<protein>
    <submittedName>
        <fullName evidence="5">FAD-binding monooxygenase</fullName>
    </submittedName>
</protein>
<dbReference type="InterPro" id="IPR020946">
    <property type="entry name" value="Flavin_mOase-like"/>
</dbReference>
<evidence type="ECO:0000256" key="4">
    <source>
        <dbReference type="ARBA" id="ARBA00023002"/>
    </source>
</evidence>
<evidence type="ECO:0000256" key="1">
    <source>
        <dbReference type="ARBA" id="ARBA00010139"/>
    </source>
</evidence>
<gene>
    <name evidence="5" type="primary">ktnD_1</name>
    <name evidence="5" type="ORF">LOCC1_G002439</name>
</gene>
<dbReference type="AlphaFoldDB" id="A0A8H8S6S7"/>
<evidence type="ECO:0000313" key="6">
    <source>
        <dbReference type="Proteomes" id="UP000443090"/>
    </source>
</evidence>
<comment type="caution">
    <text evidence="5">The sequence shown here is derived from an EMBL/GenBank/DDBJ whole genome shotgun (WGS) entry which is preliminary data.</text>
</comment>
<evidence type="ECO:0000313" key="5">
    <source>
        <dbReference type="EMBL" id="TVY47797.1"/>
    </source>
</evidence>
<proteinExistence type="inferred from homology"/>
<accession>A0A8H8S6S7</accession>
<dbReference type="Proteomes" id="UP000443090">
    <property type="component" value="Unassembled WGS sequence"/>
</dbReference>
<dbReference type="EMBL" id="QGMI01000073">
    <property type="protein sequence ID" value="TVY47797.1"/>
    <property type="molecule type" value="Genomic_DNA"/>
</dbReference>
<dbReference type="OrthoDB" id="74360at2759"/>
<dbReference type="PANTHER" id="PTHR42877">
    <property type="entry name" value="L-ORNITHINE N(5)-MONOOXYGENASE-RELATED"/>
    <property type="match status" value="1"/>
</dbReference>
<dbReference type="GO" id="GO:0004499">
    <property type="term" value="F:N,N-dimethylaniline monooxygenase activity"/>
    <property type="evidence" value="ECO:0007669"/>
    <property type="project" value="InterPro"/>
</dbReference>
<dbReference type="InterPro" id="IPR051209">
    <property type="entry name" value="FAD-bind_Monooxygenase_sf"/>
</dbReference>
<keyword evidence="4" id="KW-0560">Oxidoreductase</keyword>
<dbReference type="GO" id="GO:0050660">
    <property type="term" value="F:flavin adenine dinucleotide binding"/>
    <property type="evidence" value="ECO:0007669"/>
    <property type="project" value="InterPro"/>
</dbReference>
<keyword evidence="6" id="KW-1185">Reference proteome</keyword>
<keyword evidence="2" id="KW-0285">Flavoprotein</keyword>
<dbReference type="Pfam" id="PF00743">
    <property type="entry name" value="FMO-like"/>
    <property type="match status" value="1"/>
</dbReference>
<comment type="similarity">
    <text evidence="1">Belongs to the FAD-binding monooxygenase family.</text>
</comment>
<dbReference type="InterPro" id="IPR036188">
    <property type="entry name" value="FAD/NAD-bd_sf"/>
</dbReference>
<name>A0A8H8S6S7_9HELO</name>
<keyword evidence="3" id="KW-0274">FAD</keyword>
<keyword evidence="5" id="KW-0503">Monooxygenase</keyword>